<evidence type="ECO:0000313" key="3">
    <source>
        <dbReference type="Proteomes" id="UP001445472"/>
    </source>
</evidence>
<evidence type="ECO:0000313" key="2">
    <source>
        <dbReference type="EMBL" id="MER6615753.1"/>
    </source>
</evidence>
<protein>
    <submittedName>
        <fullName evidence="2">DUF5988 family protein</fullName>
    </submittedName>
</protein>
<sequence length="69" mass="7230">MSSPGLVLLKGGPSGAPQVVEAPSGGEGVPLKIAYVGGYEHYEFTGEFADIGEGPMPVYRWTRHQPGAE</sequence>
<dbReference type="EMBL" id="JBEPBX010000018">
    <property type="protein sequence ID" value="MER6615753.1"/>
    <property type="molecule type" value="Genomic_DNA"/>
</dbReference>
<reference evidence="2 3" key="1">
    <citation type="submission" date="2024-06" db="EMBL/GenBank/DDBJ databases">
        <title>The Natural Products Discovery Center: Release of the First 8490 Sequenced Strains for Exploring Actinobacteria Biosynthetic Diversity.</title>
        <authorList>
            <person name="Kalkreuter E."/>
            <person name="Kautsar S.A."/>
            <person name="Yang D."/>
            <person name="Bader C.D."/>
            <person name="Teijaro C.N."/>
            <person name="Fluegel L."/>
            <person name="Davis C.M."/>
            <person name="Simpson J.R."/>
            <person name="Lauterbach L."/>
            <person name="Steele A.D."/>
            <person name="Gui C."/>
            <person name="Meng S."/>
            <person name="Li G."/>
            <person name="Viehrig K."/>
            <person name="Ye F."/>
            <person name="Su P."/>
            <person name="Kiefer A.F."/>
            <person name="Nichols A."/>
            <person name="Cepeda A.J."/>
            <person name="Yan W."/>
            <person name="Fan B."/>
            <person name="Jiang Y."/>
            <person name="Adhikari A."/>
            <person name="Zheng C.-J."/>
            <person name="Schuster L."/>
            <person name="Cowan T.M."/>
            <person name="Smanski M.J."/>
            <person name="Chevrette M.G."/>
            <person name="De Carvalho L.P.S."/>
            <person name="Shen B."/>
        </authorList>
    </citation>
    <scope>NUCLEOTIDE SEQUENCE [LARGE SCALE GENOMIC DNA]</scope>
    <source>
        <strain evidence="2 3">NPDC000837</strain>
    </source>
</reference>
<name>A0ABV1UY91_9ACTN</name>
<dbReference type="Pfam" id="PF19450">
    <property type="entry name" value="DUF5988"/>
    <property type="match status" value="1"/>
</dbReference>
<evidence type="ECO:0000256" key="1">
    <source>
        <dbReference type="SAM" id="MobiDB-lite"/>
    </source>
</evidence>
<organism evidence="2 3">
    <name type="scientific">Streptomyces xantholiticus</name>
    <dbReference type="NCBI Taxonomy" id="68285"/>
    <lineage>
        <taxon>Bacteria</taxon>
        <taxon>Bacillati</taxon>
        <taxon>Actinomycetota</taxon>
        <taxon>Actinomycetes</taxon>
        <taxon>Kitasatosporales</taxon>
        <taxon>Streptomycetaceae</taxon>
        <taxon>Streptomyces</taxon>
    </lineage>
</organism>
<keyword evidence="3" id="KW-1185">Reference proteome</keyword>
<dbReference type="InterPro" id="IPR046030">
    <property type="entry name" value="DUF5988"/>
</dbReference>
<proteinExistence type="predicted"/>
<gene>
    <name evidence="2" type="ORF">ABT276_20800</name>
</gene>
<comment type="caution">
    <text evidence="2">The sequence shown here is derived from an EMBL/GenBank/DDBJ whole genome shotgun (WGS) entry which is preliminary data.</text>
</comment>
<dbReference type="Proteomes" id="UP001445472">
    <property type="component" value="Unassembled WGS sequence"/>
</dbReference>
<accession>A0ABV1UY91</accession>
<dbReference type="RefSeq" id="WP_351977259.1">
    <property type="nucleotide sequence ID" value="NZ_JBEPBX010000018.1"/>
</dbReference>
<feature type="region of interest" description="Disordered" evidence="1">
    <location>
        <begin position="1"/>
        <end position="22"/>
    </location>
</feature>